<evidence type="ECO:0000313" key="1">
    <source>
        <dbReference type="EMBL" id="KAB1064790.1"/>
    </source>
</evidence>
<name>A0A6N6M822_9FLAO</name>
<dbReference type="AlphaFoldDB" id="A0A6N6M822"/>
<dbReference type="Proteomes" id="UP000435357">
    <property type="component" value="Unassembled WGS sequence"/>
</dbReference>
<evidence type="ECO:0000313" key="2">
    <source>
        <dbReference type="Proteomes" id="UP000435357"/>
    </source>
</evidence>
<keyword evidence="2" id="KW-1185">Reference proteome</keyword>
<organism evidence="1 2">
    <name type="scientific">Salibacter halophilus</name>
    <dbReference type="NCBI Taxonomy" id="1803916"/>
    <lineage>
        <taxon>Bacteria</taxon>
        <taxon>Pseudomonadati</taxon>
        <taxon>Bacteroidota</taxon>
        <taxon>Flavobacteriia</taxon>
        <taxon>Flavobacteriales</taxon>
        <taxon>Salibacteraceae</taxon>
        <taxon>Salibacter</taxon>
    </lineage>
</organism>
<protein>
    <submittedName>
        <fullName evidence="1">Uncharacterized protein</fullName>
    </submittedName>
</protein>
<comment type="caution">
    <text evidence="1">The sequence shown here is derived from an EMBL/GenBank/DDBJ whole genome shotgun (WGS) entry which is preliminary data.</text>
</comment>
<sequence>MEQQLPFENAHDEPKHKQLLDEVNNEIYEQYKSTPSNNTVQNILNYSKSLKVEKSKHVGDLAYNMN</sequence>
<accession>A0A6N6M822</accession>
<reference evidence="1 2" key="1">
    <citation type="submission" date="2019-09" db="EMBL/GenBank/DDBJ databases">
        <title>Genomes of Cryomorphaceae.</title>
        <authorList>
            <person name="Bowman J.P."/>
        </authorList>
    </citation>
    <scope>NUCLEOTIDE SEQUENCE [LARGE SCALE GENOMIC DNA]</scope>
    <source>
        <strain evidence="1 2">KCTC 52047</strain>
    </source>
</reference>
<dbReference type="RefSeq" id="WP_151167109.1">
    <property type="nucleotide sequence ID" value="NZ_WACR01000004.1"/>
</dbReference>
<dbReference type="EMBL" id="WACR01000004">
    <property type="protein sequence ID" value="KAB1064790.1"/>
    <property type="molecule type" value="Genomic_DNA"/>
</dbReference>
<gene>
    <name evidence="1" type="ORF">F3059_05385</name>
</gene>
<proteinExistence type="predicted"/>